<feature type="domain" description="Hydantoinase B/oxoprolinase" evidence="2">
    <location>
        <begin position="34"/>
        <end position="560"/>
    </location>
</feature>
<comment type="caution">
    <text evidence="3">The sequence shown here is derived from an EMBL/GenBank/DDBJ whole genome shotgun (WGS) entry which is preliminary data.</text>
</comment>
<gene>
    <name evidence="3" type="ORF">SAMN05660686_02715</name>
</gene>
<feature type="region of interest" description="Disordered" evidence="1">
    <location>
        <begin position="590"/>
        <end position="630"/>
    </location>
</feature>
<evidence type="ECO:0000313" key="3">
    <source>
        <dbReference type="EMBL" id="SDF89241.1"/>
    </source>
</evidence>
<feature type="compositionally biased region" description="Low complexity" evidence="1">
    <location>
        <begin position="11"/>
        <end position="25"/>
    </location>
</feature>
<dbReference type="GO" id="GO:0006749">
    <property type="term" value="P:glutathione metabolic process"/>
    <property type="evidence" value="ECO:0007669"/>
    <property type="project" value="TreeGrafter"/>
</dbReference>
<accession>A0A8G2BKJ2</accession>
<dbReference type="RefSeq" id="WP_215906106.1">
    <property type="nucleotide sequence ID" value="NZ_FNBW01000007.1"/>
</dbReference>
<keyword evidence="4" id="KW-1185">Reference proteome</keyword>
<organism evidence="3 4">
    <name type="scientific">Thalassobaculum litoreum DSM 18839</name>
    <dbReference type="NCBI Taxonomy" id="1123362"/>
    <lineage>
        <taxon>Bacteria</taxon>
        <taxon>Pseudomonadati</taxon>
        <taxon>Pseudomonadota</taxon>
        <taxon>Alphaproteobacteria</taxon>
        <taxon>Rhodospirillales</taxon>
        <taxon>Thalassobaculaceae</taxon>
        <taxon>Thalassobaculum</taxon>
    </lineage>
</organism>
<feature type="region of interest" description="Disordered" evidence="1">
    <location>
        <begin position="1"/>
        <end position="30"/>
    </location>
</feature>
<dbReference type="PANTHER" id="PTHR11365">
    <property type="entry name" value="5-OXOPROLINASE RELATED"/>
    <property type="match status" value="1"/>
</dbReference>
<dbReference type="Proteomes" id="UP000198615">
    <property type="component" value="Unassembled WGS sequence"/>
</dbReference>
<evidence type="ECO:0000313" key="4">
    <source>
        <dbReference type="Proteomes" id="UP000198615"/>
    </source>
</evidence>
<protein>
    <submittedName>
        <fullName evidence="3">N-methylhydantoinase B</fullName>
    </submittedName>
</protein>
<dbReference type="GO" id="GO:0005829">
    <property type="term" value="C:cytosol"/>
    <property type="evidence" value="ECO:0007669"/>
    <property type="project" value="TreeGrafter"/>
</dbReference>
<dbReference type="PANTHER" id="PTHR11365:SF23">
    <property type="entry name" value="HYPOTHETICAL 5-OXOPROLINASE (EUROFUNG)-RELATED"/>
    <property type="match status" value="1"/>
</dbReference>
<dbReference type="AlphaFoldDB" id="A0A8G2BKJ2"/>
<evidence type="ECO:0000259" key="2">
    <source>
        <dbReference type="Pfam" id="PF02538"/>
    </source>
</evidence>
<sequence length="630" mass="66950">MAQGQDKTPEQHQAQGQDMAQGQDGPTKAAKANDPVLLALTQNRLDHISQQMGHVMVRTARSPIFSQAHDFSCFIAGPDGRVTAQADGIPIHTGGGGFAVRAVLRDHGGSIADGDVFLLNDPWQAGGNHLPDWVIARPVFVGGRLVSFVCNRAHQSDIGGGAAGTYNPEATEVWQEGVRLPVLKLVEAGTVRQDLWKLLMLNTRTPDLLEGDLGAMLGSTRIGAEQVAALVEEVGVDTAMDYFDGILAHAASRMSAAIAELPDGVYRGEDRSDNDCFELRDVWVRVSLTIGGGRAKVDFTGTDPQIRGFKNSTLANTHSAVFTAFASFFDPAIPRNEGTFSSLEIVAPEGTIVNATEGAATTMNTVFVAHEIIHAVWRALNQAAPDRACAGWAKNVFGVTSGREIGADGSTGKPYVFYHGLAAAGAGAVEGRDGFNQIGHLCTLGGLTISNVETYERLYPVRFVRQDLRCDGGGAGRWRGGTGADYEVEVMTPALYSFRGEGLRYQTGFGVAGGDWGAAGEMHVQETGSAPELAPKFGLRRLDAGRLSASSPGGGGWGRPEDRPVAEVWRDWRDGLISTEAARDAYAVVFSGDPDDPSSSLDTVDAEATRALRDKRRQTSPSAQGDVGPF</sequence>
<dbReference type="Pfam" id="PF02538">
    <property type="entry name" value="Hydantoinase_B"/>
    <property type="match status" value="1"/>
</dbReference>
<dbReference type="GO" id="GO:0017168">
    <property type="term" value="F:5-oxoprolinase (ATP-hydrolyzing) activity"/>
    <property type="evidence" value="ECO:0007669"/>
    <property type="project" value="TreeGrafter"/>
</dbReference>
<dbReference type="InterPro" id="IPR045079">
    <property type="entry name" value="Oxoprolinase-like"/>
</dbReference>
<name>A0A8G2BKJ2_9PROT</name>
<reference evidence="3 4" key="1">
    <citation type="submission" date="2016-10" db="EMBL/GenBank/DDBJ databases">
        <authorList>
            <person name="Varghese N."/>
            <person name="Submissions S."/>
        </authorList>
    </citation>
    <scope>NUCLEOTIDE SEQUENCE [LARGE SCALE GENOMIC DNA]</scope>
    <source>
        <strain evidence="3 4">DSM 18839</strain>
    </source>
</reference>
<evidence type="ECO:0000256" key="1">
    <source>
        <dbReference type="SAM" id="MobiDB-lite"/>
    </source>
</evidence>
<proteinExistence type="predicted"/>
<dbReference type="EMBL" id="FNBW01000007">
    <property type="protein sequence ID" value="SDF89241.1"/>
    <property type="molecule type" value="Genomic_DNA"/>
</dbReference>
<dbReference type="InterPro" id="IPR003692">
    <property type="entry name" value="Hydantoinase_B"/>
</dbReference>